<evidence type="ECO:0000313" key="3">
    <source>
        <dbReference type="Proteomes" id="UP000740926"/>
    </source>
</evidence>
<protein>
    <submittedName>
        <fullName evidence="2">Uncharacterized protein</fullName>
    </submittedName>
</protein>
<comment type="caution">
    <text evidence="2">The sequence shown here is derived from an EMBL/GenBank/DDBJ whole genome shotgun (WGS) entry which is preliminary data.</text>
</comment>
<evidence type="ECO:0000313" key="2">
    <source>
        <dbReference type="EMBL" id="KAG1530710.1"/>
    </source>
</evidence>
<reference evidence="2 3" key="1">
    <citation type="journal article" date="2020" name="Microb. Genom.">
        <title>Genetic diversity of clinical and environmental Mucorales isolates obtained from an investigation of mucormycosis cases among solid organ transplant recipients.</title>
        <authorList>
            <person name="Nguyen M.H."/>
            <person name="Kaul D."/>
            <person name="Muto C."/>
            <person name="Cheng S.J."/>
            <person name="Richter R.A."/>
            <person name="Bruno V.M."/>
            <person name="Liu G."/>
            <person name="Beyhan S."/>
            <person name="Sundermann A.J."/>
            <person name="Mounaud S."/>
            <person name="Pasculle A.W."/>
            <person name="Nierman W.C."/>
            <person name="Driscoll E."/>
            <person name="Cumbie R."/>
            <person name="Clancy C.J."/>
            <person name="Dupont C.L."/>
        </authorList>
    </citation>
    <scope>NUCLEOTIDE SEQUENCE [LARGE SCALE GENOMIC DNA]</scope>
    <source>
        <strain evidence="2 3">GL24</strain>
    </source>
</reference>
<organism evidence="2 3">
    <name type="scientific">Rhizopus delemar</name>
    <dbReference type="NCBI Taxonomy" id="936053"/>
    <lineage>
        <taxon>Eukaryota</taxon>
        <taxon>Fungi</taxon>
        <taxon>Fungi incertae sedis</taxon>
        <taxon>Mucoromycota</taxon>
        <taxon>Mucoromycotina</taxon>
        <taxon>Mucoromycetes</taxon>
        <taxon>Mucorales</taxon>
        <taxon>Mucorineae</taxon>
        <taxon>Rhizopodaceae</taxon>
        <taxon>Rhizopus</taxon>
    </lineage>
</organism>
<name>A0A9P6XQZ0_9FUNG</name>
<feature type="region of interest" description="Disordered" evidence="1">
    <location>
        <begin position="80"/>
        <end position="99"/>
    </location>
</feature>
<accession>A0A9P6XQZ0</accession>
<dbReference type="EMBL" id="JAANIU010011969">
    <property type="protein sequence ID" value="KAG1530710.1"/>
    <property type="molecule type" value="Genomic_DNA"/>
</dbReference>
<sequence>MLERGDQATGHARHARYLHAVAVDADHALLRAGPDHALRIHADRADVASRHAIGGRIVVPQAAVRAEAVDAVTEGPGRWRCRPAAGGPGPRARCARSRH</sequence>
<evidence type="ECO:0000256" key="1">
    <source>
        <dbReference type="SAM" id="MobiDB-lite"/>
    </source>
</evidence>
<keyword evidence="3" id="KW-1185">Reference proteome</keyword>
<gene>
    <name evidence="2" type="ORF">G6F50_017131</name>
</gene>
<dbReference type="AlphaFoldDB" id="A0A9P6XQZ0"/>
<proteinExistence type="predicted"/>
<dbReference type="Proteomes" id="UP000740926">
    <property type="component" value="Unassembled WGS sequence"/>
</dbReference>